<evidence type="ECO:0000313" key="3">
    <source>
        <dbReference type="EMBL" id="KZV47961.1"/>
    </source>
</evidence>
<feature type="compositionally biased region" description="Basic residues" evidence="1">
    <location>
        <begin position="34"/>
        <end position="49"/>
    </location>
</feature>
<reference evidence="3 4" key="1">
    <citation type="journal article" date="2015" name="Proc. Natl. Acad. Sci. U.S.A.">
        <title>The resurrection genome of Boea hygrometrica: A blueprint for survival of dehydration.</title>
        <authorList>
            <person name="Xiao L."/>
            <person name="Yang G."/>
            <person name="Zhang L."/>
            <person name="Yang X."/>
            <person name="Zhao S."/>
            <person name="Ji Z."/>
            <person name="Zhou Q."/>
            <person name="Hu M."/>
            <person name="Wang Y."/>
            <person name="Chen M."/>
            <person name="Xu Y."/>
            <person name="Jin H."/>
            <person name="Xiao X."/>
            <person name="Hu G."/>
            <person name="Bao F."/>
            <person name="Hu Y."/>
            <person name="Wan P."/>
            <person name="Li L."/>
            <person name="Deng X."/>
            <person name="Kuang T."/>
            <person name="Xiang C."/>
            <person name="Zhu J.K."/>
            <person name="Oliver M.J."/>
            <person name="He Y."/>
        </authorList>
    </citation>
    <scope>NUCLEOTIDE SEQUENCE [LARGE SCALE GENOMIC DNA]</scope>
    <source>
        <strain evidence="4">cv. XS01</strain>
    </source>
</reference>
<dbReference type="AlphaFoldDB" id="A0A2Z7CLK3"/>
<proteinExistence type="predicted"/>
<sequence>MLRFRPIAPKPIAGDQQISGGAVDQSRRNDSAKAARRTKRRYVRVRSRQNKQPVTRKTSDGERSGIEDESQEKGKVTLQLLPAPERSEVDSSFGIVSFQKNQENRSISMYRHESDPSTYRLCNSVVSHKAVDAGAAFSSERSRHVSETWIIVERVTDAYADSAAGVGLGFSDREKIDRLEMDTCPGFVSDCTNKVVWVNEACRKMIHGGDVDATAAHTVRLVVKEKLPRYWPSFACRVRLLQQGPKRSTTVACDVWRMENAGFAWKLDVTTALGLTSIQY</sequence>
<evidence type="ECO:0000313" key="4">
    <source>
        <dbReference type="Proteomes" id="UP000250235"/>
    </source>
</evidence>
<keyword evidence="4" id="KW-1185">Reference proteome</keyword>
<feature type="compositionally biased region" description="Basic and acidic residues" evidence="1">
    <location>
        <begin position="57"/>
        <end position="74"/>
    </location>
</feature>
<dbReference type="OrthoDB" id="1898295at2759"/>
<dbReference type="Proteomes" id="UP000250235">
    <property type="component" value="Unassembled WGS sequence"/>
</dbReference>
<gene>
    <name evidence="3" type="ORF">F511_32970</name>
</gene>
<feature type="domain" description="DUF7950" evidence="2">
    <location>
        <begin position="147"/>
        <end position="273"/>
    </location>
</feature>
<dbReference type="EMBL" id="KQ994525">
    <property type="protein sequence ID" value="KZV47961.1"/>
    <property type="molecule type" value="Genomic_DNA"/>
</dbReference>
<protein>
    <recommendedName>
        <fullName evidence="2">DUF7950 domain-containing protein</fullName>
    </recommendedName>
</protein>
<organism evidence="3 4">
    <name type="scientific">Dorcoceras hygrometricum</name>
    <dbReference type="NCBI Taxonomy" id="472368"/>
    <lineage>
        <taxon>Eukaryota</taxon>
        <taxon>Viridiplantae</taxon>
        <taxon>Streptophyta</taxon>
        <taxon>Embryophyta</taxon>
        <taxon>Tracheophyta</taxon>
        <taxon>Spermatophyta</taxon>
        <taxon>Magnoliopsida</taxon>
        <taxon>eudicotyledons</taxon>
        <taxon>Gunneridae</taxon>
        <taxon>Pentapetalae</taxon>
        <taxon>asterids</taxon>
        <taxon>lamiids</taxon>
        <taxon>Lamiales</taxon>
        <taxon>Gesneriaceae</taxon>
        <taxon>Didymocarpoideae</taxon>
        <taxon>Trichosporeae</taxon>
        <taxon>Loxocarpinae</taxon>
        <taxon>Dorcoceras</taxon>
    </lineage>
</organism>
<name>A0A2Z7CLK3_9LAMI</name>
<accession>A0A2Z7CLK3</accession>
<evidence type="ECO:0000256" key="1">
    <source>
        <dbReference type="SAM" id="MobiDB-lite"/>
    </source>
</evidence>
<evidence type="ECO:0000259" key="2">
    <source>
        <dbReference type="Pfam" id="PF25821"/>
    </source>
</evidence>
<feature type="region of interest" description="Disordered" evidence="1">
    <location>
        <begin position="1"/>
        <end position="74"/>
    </location>
</feature>
<dbReference type="Pfam" id="PF25821">
    <property type="entry name" value="DUF7950"/>
    <property type="match status" value="1"/>
</dbReference>
<dbReference type="PANTHER" id="PTHR33595:SF7">
    <property type="entry name" value="OS12G0242500 PROTEIN"/>
    <property type="match status" value="1"/>
</dbReference>
<dbReference type="InterPro" id="IPR057710">
    <property type="entry name" value="DUF7950"/>
</dbReference>
<dbReference type="PANTHER" id="PTHR33595">
    <property type="entry name" value="VON WILLEBRAND FACTOR A DOMAIN PROTEIN"/>
    <property type="match status" value="1"/>
</dbReference>